<dbReference type="Proteomes" id="UP000434957">
    <property type="component" value="Unassembled WGS sequence"/>
</dbReference>
<proteinExistence type="predicted"/>
<dbReference type="AlphaFoldDB" id="A0A6A4DTM7"/>
<dbReference type="OrthoDB" id="98634at2759"/>
<gene>
    <name evidence="1" type="ORF">PR002_g19603</name>
    <name evidence="2" type="ORF">PR003_g20150</name>
</gene>
<protein>
    <submittedName>
        <fullName evidence="2">Uncharacterized protein</fullName>
    </submittedName>
</protein>
<accession>A0A6A4DTM7</accession>
<dbReference type="EMBL" id="QXFU01001789">
    <property type="protein sequence ID" value="KAE8995492.1"/>
    <property type="molecule type" value="Genomic_DNA"/>
</dbReference>
<evidence type="ECO:0000313" key="2">
    <source>
        <dbReference type="EMBL" id="KAE9310926.1"/>
    </source>
</evidence>
<name>A0A6A4DTM7_9STRA</name>
<comment type="caution">
    <text evidence="2">The sequence shown here is derived from an EMBL/GenBank/DDBJ whole genome shotgun (WGS) entry which is preliminary data.</text>
</comment>
<evidence type="ECO:0000313" key="3">
    <source>
        <dbReference type="Proteomes" id="UP000434957"/>
    </source>
</evidence>
<keyword evidence="3" id="KW-1185">Reference proteome</keyword>
<organism evidence="2 3">
    <name type="scientific">Phytophthora rubi</name>
    <dbReference type="NCBI Taxonomy" id="129364"/>
    <lineage>
        <taxon>Eukaryota</taxon>
        <taxon>Sar</taxon>
        <taxon>Stramenopiles</taxon>
        <taxon>Oomycota</taxon>
        <taxon>Peronosporomycetes</taxon>
        <taxon>Peronosporales</taxon>
        <taxon>Peronosporaceae</taxon>
        <taxon>Phytophthora</taxon>
    </lineage>
</organism>
<evidence type="ECO:0000313" key="1">
    <source>
        <dbReference type="EMBL" id="KAE8995492.1"/>
    </source>
</evidence>
<dbReference type="Proteomes" id="UP000435112">
    <property type="component" value="Unassembled WGS sequence"/>
</dbReference>
<evidence type="ECO:0000313" key="4">
    <source>
        <dbReference type="Proteomes" id="UP000435112"/>
    </source>
</evidence>
<dbReference type="EMBL" id="QXFT01001761">
    <property type="protein sequence ID" value="KAE9310926.1"/>
    <property type="molecule type" value="Genomic_DNA"/>
</dbReference>
<sequence>MAETTQRLRAMRGDNAQLMEANLSLLMEIREADTVIDALRLKLRAQCDAMEKCGIPVPGNFTELLAPIQLRPTPSQQKR</sequence>
<reference evidence="2 3" key="1">
    <citation type="submission" date="2018-08" db="EMBL/GenBank/DDBJ databases">
        <title>Genomic investigation of the strawberry pathogen Phytophthora fragariae indicates pathogenicity is determined by transcriptional variation in three key races.</title>
        <authorList>
            <person name="Adams T.M."/>
            <person name="Armitage A.D."/>
            <person name="Sobczyk M.K."/>
            <person name="Bates H.J."/>
            <person name="Dunwell J.M."/>
            <person name="Nellist C.F."/>
            <person name="Harrison R.J."/>
        </authorList>
    </citation>
    <scope>NUCLEOTIDE SEQUENCE [LARGE SCALE GENOMIC DNA]</scope>
    <source>
        <strain evidence="1 4">SCRP324</strain>
        <strain evidence="2 3">SCRP333</strain>
    </source>
</reference>